<reference evidence="1 2" key="1">
    <citation type="submission" date="2017-11" db="EMBL/GenBank/DDBJ databases">
        <title>Comparative genomics of Botrytis spp.</title>
        <authorList>
            <person name="Valero-Jimenez C.A."/>
            <person name="Tapia P."/>
            <person name="Veloso J."/>
            <person name="Silva-Moreno E."/>
            <person name="Staats M."/>
            <person name="Valdes J.H."/>
            <person name="Van Kan J.A.L."/>
        </authorList>
    </citation>
    <scope>NUCLEOTIDE SEQUENCE [LARGE SCALE GENOMIC DNA]</scope>
    <source>
        <strain evidence="1 2">MUCL2830</strain>
    </source>
</reference>
<name>A0A4Y8DAW7_9HELO</name>
<accession>A0A4Y8DAW7</accession>
<dbReference type="EMBL" id="PHWZ01000074">
    <property type="protein sequence ID" value="TEY74279.1"/>
    <property type="molecule type" value="Genomic_DNA"/>
</dbReference>
<comment type="caution">
    <text evidence="1">The sequence shown here is derived from an EMBL/GenBank/DDBJ whole genome shotgun (WGS) entry which is preliminary data.</text>
</comment>
<gene>
    <name evidence="1" type="ORF">BOTCAL_0074g00090</name>
</gene>
<sequence length="161" mass="18288">MPVLNRFGTPSLWKPSREEAHTVYLDIILSFRSNKASFIKRAILKSKTSAPLFDHFTAQHKGGLWGLFNSPPQLRHNYPTISTQHATPTEHIITSTSLTTRTNPRCQIKEDRVCKKTKWRPEQKVNCANGESNPGPKQIREDVYLDVGSLDFTTKPLALVF</sequence>
<proteinExistence type="predicted"/>
<protein>
    <submittedName>
        <fullName evidence="1">Uncharacterized protein</fullName>
    </submittedName>
</protein>
<dbReference type="AlphaFoldDB" id="A0A4Y8DAW7"/>
<evidence type="ECO:0000313" key="1">
    <source>
        <dbReference type="EMBL" id="TEY74279.1"/>
    </source>
</evidence>
<organism evidence="1 2">
    <name type="scientific">Botryotinia calthae</name>
    <dbReference type="NCBI Taxonomy" id="38488"/>
    <lineage>
        <taxon>Eukaryota</taxon>
        <taxon>Fungi</taxon>
        <taxon>Dikarya</taxon>
        <taxon>Ascomycota</taxon>
        <taxon>Pezizomycotina</taxon>
        <taxon>Leotiomycetes</taxon>
        <taxon>Helotiales</taxon>
        <taxon>Sclerotiniaceae</taxon>
        <taxon>Botryotinia</taxon>
    </lineage>
</organism>
<dbReference type="Proteomes" id="UP000297299">
    <property type="component" value="Unassembled WGS sequence"/>
</dbReference>
<keyword evidence="2" id="KW-1185">Reference proteome</keyword>
<evidence type="ECO:0000313" key="2">
    <source>
        <dbReference type="Proteomes" id="UP000297299"/>
    </source>
</evidence>